<dbReference type="InterPro" id="IPR054252">
    <property type="entry name" value="Pam3_gp18"/>
</dbReference>
<sequence length="105" mass="12167">MIRSLPITFEELPVSKTFQIGSADYEFEFRYNSRFDFISIYVKEGFKILHTARLVYGNDCMQGFVNFSLVPLSPNDLSNEGYANFQVNKETFGKSVFLYFDDGEN</sequence>
<gene>
    <name evidence="2" type="ORF">LEP1GSC179_1183</name>
</gene>
<dbReference type="Proteomes" id="UP000006329">
    <property type="component" value="Unassembled WGS sequence"/>
</dbReference>
<name>A0A0E2BKF3_9LEPT</name>
<feature type="domain" description="Cyanophage baseplate Pam3 plug gp18" evidence="1">
    <location>
        <begin position="4"/>
        <end position="102"/>
    </location>
</feature>
<dbReference type="Pfam" id="PF22479">
    <property type="entry name" value="Pam3_gp18"/>
    <property type="match status" value="1"/>
</dbReference>
<evidence type="ECO:0000313" key="2">
    <source>
        <dbReference type="EMBL" id="EKO35670.1"/>
    </source>
</evidence>
<evidence type="ECO:0000259" key="1">
    <source>
        <dbReference type="Pfam" id="PF22479"/>
    </source>
</evidence>
<comment type="caution">
    <text evidence="2">The sequence shown here is derived from an EMBL/GenBank/DDBJ whole genome shotgun (WGS) entry which is preliminary data.</text>
</comment>
<protein>
    <recommendedName>
        <fullName evidence="1">Cyanophage baseplate Pam3 plug gp18 domain-containing protein</fullName>
    </recommendedName>
</protein>
<evidence type="ECO:0000313" key="3">
    <source>
        <dbReference type="Proteomes" id="UP000006329"/>
    </source>
</evidence>
<dbReference type="RefSeq" id="WP_004484355.1">
    <property type="nucleotide sequence ID" value="NZ_AHON02000013.1"/>
</dbReference>
<dbReference type="AlphaFoldDB" id="A0A0E2BKF3"/>
<dbReference type="EMBL" id="AHON02000013">
    <property type="protein sequence ID" value="EKO35670.1"/>
    <property type="molecule type" value="Genomic_DNA"/>
</dbReference>
<organism evidence="2 3">
    <name type="scientific">Leptospira santarosai str. MOR084</name>
    <dbReference type="NCBI Taxonomy" id="1049984"/>
    <lineage>
        <taxon>Bacteria</taxon>
        <taxon>Pseudomonadati</taxon>
        <taxon>Spirochaetota</taxon>
        <taxon>Spirochaetia</taxon>
        <taxon>Leptospirales</taxon>
        <taxon>Leptospiraceae</taxon>
        <taxon>Leptospira</taxon>
    </lineage>
</organism>
<accession>A0A0E2BKF3</accession>
<proteinExistence type="predicted"/>
<keyword evidence="3" id="KW-1185">Reference proteome</keyword>
<reference evidence="2" key="1">
    <citation type="submission" date="2012-10" db="EMBL/GenBank/DDBJ databases">
        <authorList>
            <person name="Harkins D.M."/>
            <person name="Durkin A.S."/>
            <person name="Brinkac L.M."/>
            <person name="Haft D.H."/>
            <person name="Selengut J.D."/>
            <person name="Sanka R."/>
            <person name="DePew J."/>
            <person name="Purushe J."/>
            <person name="Matthias M.A."/>
            <person name="Vinetz J.M."/>
            <person name="Sutton G.G."/>
            <person name="Nierman W.C."/>
            <person name="Fouts D.E."/>
        </authorList>
    </citation>
    <scope>NUCLEOTIDE SEQUENCE [LARGE SCALE GENOMIC DNA]</scope>
    <source>
        <strain evidence="2">MOR084</strain>
    </source>
</reference>